<evidence type="ECO:0000256" key="4">
    <source>
        <dbReference type="ARBA" id="ARBA00023055"/>
    </source>
</evidence>
<dbReference type="Pfam" id="PF00169">
    <property type="entry name" value="PH"/>
    <property type="match status" value="1"/>
</dbReference>
<proteinExistence type="inferred from homology"/>
<accession>A0A6A4HVG5</accession>
<dbReference type="InterPro" id="IPR001849">
    <property type="entry name" value="PH_domain"/>
</dbReference>
<reference evidence="10" key="1">
    <citation type="journal article" date="2019" name="Environ. Microbiol.">
        <title>Fungal ecological strategies reflected in gene transcription - a case study of two litter decomposers.</title>
        <authorList>
            <person name="Barbi F."/>
            <person name="Kohler A."/>
            <person name="Barry K."/>
            <person name="Baskaran P."/>
            <person name="Daum C."/>
            <person name="Fauchery L."/>
            <person name="Ihrmark K."/>
            <person name="Kuo A."/>
            <person name="LaButti K."/>
            <person name="Lipzen A."/>
            <person name="Morin E."/>
            <person name="Grigoriev I.V."/>
            <person name="Henrissat B."/>
            <person name="Lindahl B."/>
            <person name="Martin F."/>
        </authorList>
    </citation>
    <scope>NUCLEOTIDE SEQUENCE</scope>
    <source>
        <strain evidence="10">JB14</strain>
    </source>
</reference>
<dbReference type="FunFam" id="3.30.70.3490:FF:000033">
    <property type="match status" value="1"/>
</dbReference>
<dbReference type="GO" id="GO:0006887">
    <property type="term" value="P:exocytosis"/>
    <property type="evidence" value="ECO:0007669"/>
    <property type="project" value="TreeGrafter"/>
</dbReference>
<dbReference type="GO" id="GO:0005829">
    <property type="term" value="C:cytosol"/>
    <property type="evidence" value="ECO:0007669"/>
    <property type="project" value="TreeGrafter"/>
</dbReference>
<feature type="compositionally biased region" description="Polar residues" evidence="8">
    <location>
        <begin position="1"/>
        <end position="18"/>
    </location>
</feature>
<evidence type="ECO:0000256" key="6">
    <source>
        <dbReference type="PROSITE-ProRule" id="PRU00023"/>
    </source>
</evidence>
<feature type="compositionally biased region" description="Acidic residues" evidence="8">
    <location>
        <begin position="922"/>
        <end position="940"/>
    </location>
</feature>
<dbReference type="SUPFAM" id="SSF50729">
    <property type="entry name" value="PH domain-like"/>
    <property type="match status" value="1"/>
</dbReference>
<feature type="region of interest" description="Disordered" evidence="8">
    <location>
        <begin position="922"/>
        <end position="944"/>
    </location>
</feature>
<feature type="region of interest" description="Disordered" evidence="8">
    <location>
        <begin position="988"/>
        <end position="1012"/>
    </location>
</feature>
<organism evidence="10 11">
    <name type="scientific">Gymnopus androsaceus JB14</name>
    <dbReference type="NCBI Taxonomy" id="1447944"/>
    <lineage>
        <taxon>Eukaryota</taxon>
        <taxon>Fungi</taxon>
        <taxon>Dikarya</taxon>
        <taxon>Basidiomycota</taxon>
        <taxon>Agaricomycotina</taxon>
        <taxon>Agaricomycetes</taxon>
        <taxon>Agaricomycetidae</taxon>
        <taxon>Agaricales</taxon>
        <taxon>Marasmiineae</taxon>
        <taxon>Omphalotaceae</taxon>
        <taxon>Gymnopus</taxon>
    </lineage>
</organism>
<evidence type="ECO:0000256" key="1">
    <source>
        <dbReference type="ARBA" id="ARBA00008842"/>
    </source>
</evidence>
<feature type="compositionally biased region" description="Low complexity" evidence="8">
    <location>
        <begin position="557"/>
        <end position="576"/>
    </location>
</feature>
<dbReference type="Pfam" id="PF12796">
    <property type="entry name" value="Ank_2"/>
    <property type="match status" value="1"/>
</dbReference>
<dbReference type="PROSITE" id="PS50003">
    <property type="entry name" value="PH_DOMAIN"/>
    <property type="match status" value="1"/>
</dbReference>
<dbReference type="InterPro" id="IPR000648">
    <property type="entry name" value="Oxysterol-bd"/>
</dbReference>
<feature type="domain" description="PH" evidence="9">
    <location>
        <begin position="328"/>
        <end position="429"/>
    </location>
</feature>
<evidence type="ECO:0000256" key="2">
    <source>
        <dbReference type="ARBA" id="ARBA00022448"/>
    </source>
</evidence>
<dbReference type="PANTHER" id="PTHR10972:SF205">
    <property type="entry name" value="OXYSTEROL-BINDING PROTEIN 1"/>
    <property type="match status" value="1"/>
</dbReference>
<dbReference type="GO" id="GO:0006897">
    <property type="term" value="P:endocytosis"/>
    <property type="evidence" value="ECO:0007669"/>
    <property type="project" value="TreeGrafter"/>
</dbReference>
<feature type="region of interest" description="Disordered" evidence="8">
    <location>
        <begin position="641"/>
        <end position="662"/>
    </location>
</feature>
<dbReference type="InterPro" id="IPR037239">
    <property type="entry name" value="OSBP_sf"/>
</dbReference>
<keyword evidence="4" id="KW-0445">Lipid transport</keyword>
<dbReference type="SUPFAM" id="SSF48403">
    <property type="entry name" value="Ankyrin repeat"/>
    <property type="match status" value="1"/>
</dbReference>
<keyword evidence="5" id="KW-0446">Lipid-binding</keyword>
<keyword evidence="6" id="KW-0040">ANK repeat</keyword>
<dbReference type="InterPro" id="IPR002110">
    <property type="entry name" value="Ankyrin_rpt"/>
</dbReference>
<evidence type="ECO:0000256" key="3">
    <source>
        <dbReference type="ARBA" id="ARBA00022553"/>
    </source>
</evidence>
<dbReference type="EMBL" id="ML769452">
    <property type="protein sequence ID" value="KAE9400907.1"/>
    <property type="molecule type" value="Genomic_DNA"/>
</dbReference>
<dbReference type="Proteomes" id="UP000799118">
    <property type="component" value="Unassembled WGS sequence"/>
</dbReference>
<keyword evidence="11" id="KW-1185">Reference proteome</keyword>
<evidence type="ECO:0000256" key="5">
    <source>
        <dbReference type="ARBA" id="ARBA00023121"/>
    </source>
</evidence>
<dbReference type="GO" id="GO:0034727">
    <property type="term" value="P:piecemeal microautophagy of the nucleus"/>
    <property type="evidence" value="ECO:0007669"/>
    <property type="project" value="TreeGrafter"/>
</dbReference>
<dbReference type="InterPro" id="IPR036770">
    <property type="entry name" value="Ankyrin_rpt-contain_sf"/>
</dbReference>
<feature type="compositionally biased region" description="Polar residues" evidence="8">
    <location>
        <begin position="438"/>
        <end position="448"/>
    </location>
</feature>
<sequence>MSNLPPNLNSNQRQSPSSGPGPEAVMRETNPSRLGVDQPLYKVKLLEALRSGDPALIQPFLDEISRARAGQIDGSEGYNMGAAALHLAIRCASVPTINLLLSHSSPNSASKTISPNSTYPPQSLTTPLHLAASLSRTDVISLLLDQQGIDDTSRDANGKTCLDLARSREGKNNNEIVKIIMDSRKVLDAQYRGLLHSYVLSPSASPAQTQLSPSASLLSLLSSPRAVHINLSYLDRDSGTALVHEAAKRRDLVLLEAVVRAGADVGVRDSKGRTAYDVIGKDGASGGDRVRVFLKQFANNDTALLSQPRGNQTVSASAGASIVVAEPPPTLKGYLNKYTNVAKGYNTRWFVLKNGVLSYYRHQEDETVASRGSISMKTAVLKVSEKDKLRFEVHSHSSQSISGIQKCCTVDAAIGRSLEWFGGPNTPIAPSRRGTGDGISSSPSSRRGTVTLGDGYQSTGTGTDGESSSVSVSGSPYLGGASPRLGTAASVRSSTSSASYSNSGHGHGHGQSYGAGGSISSSISTSSAGSGAPSTGPSTPTSTFKHPNIVVTPSTNRSSISVSRSSISSSFRSLSGLRKKKKSHPSGPHAHSRDVSASDMSDAASPRMGGDSDADDDDVAGIEGIADVRVVRATAGDGTIADNEFDYEDDEEDEASSSDSGDAEIRAAAGNDKALPFSDTYQLHGNSVLAQMELIEGLLAASVTASPSSTSAGATTSPILEPFQTLQNLVGTHLTMTSQREAYYTRSLSRTRRKFAKARRAWEMTVREGEGLERELEKSKKIARDERRRSRLVDDGRRGSRFLDDMNATLKGKSKEGLQRTPAAIALADAAGVAEEDTVKTPTPVTTSLANKARFAVEGLPALIPTMNRSDTGETVTPTTANTILTPTTPTRGTLAAHTFGSFGSATPTTSAFPPVIALGDEAEDTEEDEEDEDEDEFFDAIDSNNIPNLVIPEHLGMVGGSDQASITTTSTHALSSASSVVSLKHSSPSSASSYTSYNTNSNSNSSSPYTPYLSPRTSLTLSADRPVQSLWSVLKNSIGKDLTKISFPVYFNEPTMDVAANCPSSLLRLAYVSAFAISNYSSTLGRIAKPFNPMLGETFEYVSFGSEGENQKGGKSGFRYVSEQVSHHPPISACWAEGGRGRGGDQQGLGQWNYYGEVDAQNKFMGKSFEIRPTGVAHVELRIPGDWVGGGDGKFVTEHYTWKKVTTNVSGFILGSPTIDHYGDMIVTNHRTKERCMLTFKPRGWRGKDAYEIAGQVVDASGSVAYEIAGRWNSQLIARQAGGGIGGLNPDTSVASLPSPSSAPPAYILLWRNTPKPPGSPFNLTPFALTLNDCPKDTLKPYLAPTDCRLRPDQRAFELGYYDLANDLKGKQEEKQRGIRRRREKGELPEFRPRWFRAETDGDTGERVWSPVRVGEGGEGGTGGGELEYWVERERVWKEMQARKNVSWKEVDPIFIEEPEVLR</sequence>
<dbReference type="FunFam" id="2.40.160.120:FF:000001">
    <property type="entry name" value="Oxysterol-binding protein"/>
    <property type="match status" value="1"/>
</dbReference>
<dbReference type="Gene3D" id="2.40.160.120">
    <property type="match status" value="1"/>
</dbReference>
<evidence type="ECO:0000256" key="8">
    <source>
        <dbReference type="SAM" id="MobiDB-lite"/>
    </source>
</evidence>
<gene>
    <name evidence="10" type="ORF">BT96DRAFT_938353</name>
</gene>
<dbReference type="PROSITE" id="PS50088">
    <property type="entry name" value="ANK_REPEAT"/>
    <property type="match status" value="1"/>
</dbReference>
<dbReference type="GO" id="GO:0005635">
    <property type="term" value="C:nuclear envelope"/>
    <property type="evidence" value="ECO:0007669"/>
    <property type="project" value="TreeGrafter"/>
</dbReference>
<dbReference type="Gene3D" id="1.25.40.20">
    <property type="entry name" value="Ankyrin repeat-containing domain"/>
    <property type="match status" value="1"/>
</dbReference>
<dbReference type="PROSITE" id="PS01013">
    <property type="entry name" value="OSBP"/>
    <property type="match status" value="1"/>
</dbReference>
<feature type="region of interest" description="Disordered" evidence="8">
    <location>
        <begin position="1"/>
        <end position="33"/>
    </location>
</feature>
<feature type="compositionally biased region" description="Low complexity" evidence="8">
    <location>
        <begin position="597"/>
        <end position="611"/>
    </location>
</feature>
<evidence type="ECO:0000313" key="10">
    <source>
        <dbReference type="EMBL" id="KAE9400907.1"/>
    </source>
</evidence>
<keyword evidence="3" id="KW-0597">Phosphoprotein</keyword>
<dbReference type="SMART" id="SM00248">
    <property type="entry name" value="ANK"/>
    <property type="match status" value="4"/>
</dbReference>
<name>A0A6A4HVG5_9AGAR</name>
<comment type="similarity">
    <text evidence="1 7">Belongs to the OSBP family.</text>
</comment>
<feature type="region of interest" description="Disordered" evidence="8">
    <location>
        <begin position="423"/>
        <end position="619"/>
    </location>
</feature>
<keyword evidence="2" id="KW-0813">Transport</keyword>
<dbReference type="Gene3D" id="2.30.29.30">
    <property type="entry name" value="Pleckstrin-homology domain (PH domain)/Phosphotyrosine-binding domain (PTB)"/>
    <property type="match status" value="1"/>
</dbReference>
<dbReference type="GO" id="GO:0030011">
    <property type="term" value="P:maintenance of cell polarity"/>
    <property type="evidence" value="ECO:0007669"/>
    <property type="project" value="TreeGrafter"/>
</dbReference>
<dbReference type="InterPro" id="IPR011993">
    <property type="entry name" value="PH-like_dom_sf"/>
</dbReference>
<dbReference type="Pfam" id="PF01237">
    <property type="entry name" value="Oxysterol_BP"/>
    <property type="match status" value="1"/>
</dbReference>
<evidence type="ECO:0000259" key="9">
    <source>
        <dbReference type="PROSITE" id="PS50003"/>
    </source>
</evidence>
<dbReference type="SUPFAM" id="SSF144000">
    <property type="entry name" value="Oxysterol-binding protein-like"/>
    <property type="match status" value="1"/>
</dbReference>
<dbReference type="GO" id="GO:0005886">
    <property type="term" value="C:plasma membrane"/>
    <property type="evidence" value="ECO:0007669"/>
    <property type="project" value="TreeGrafter"/>
</dbReference>
<feature type="compositionally biased region" description="Low complexity" evidence="8">
    <location>
        <begin position="486"/>
        <end position="504"/>
    </location>
</feature>
<dbReference type="PANTHER" id="PTHR10972">
    <property type="entry name" value="OXYSTEROL-BINDING PROTEIN-RELATED"/>
    <property type="match status" value="1"/>
</dbReference>
<dbReference type="GO" id="GO:0097038">
    <property type="term" value="C:perinuclear endoplasmic reticulum"/>
    <property type="evidence" value="ECO:0007669"/>
    <property type="project" value="TreeGrafter"/>
</dbReference>
<dbReference type="OrthoDB" id="1854502at2759"/>
<feature type="compositionally biased region" description="Low complexity" evidence="8">
    <location>
        <begin position="518"/>
        <end position="543"/>
    </location>
</feature>
<feature type="compositionally biased region" description="Low complexity" evidence="8">
    <location>
        <begin position="458"/>
        <end position="475"/>
    </location>
</feature>
<dbReference type="InterPro" id="IPR018494">
    <property type="entry name" value="Oxysterol-bd_CS"/>
</dbReference>
<feature type="compositionally biased region" description="Acidic residues" evidence="8">
    <location>
        <begin position="643"/>
        <end position="656"/>
    </location>
</feature>
<protein>
    <recommendedName>
        <fullName evidence="9">PH domain-containing protein</fullName>
    </recommendedName>
</protein>
<dbReference type="GO" id="GO:0120009">
    <property type="term" value="P:intermembrane lipid transfer"/>
    <property type="evidence" value="ECO:0007669"/>
    <property type="project" value="UniProtKB-ARBA"/>
</dbReference>
<feature type="repeat" description="ANK" evidence="6">
    <location>
        <begin position="238"/>
        <end position="270"/>
    </location>
</feature>
<dbReference type="GO" id="GO:0032934">
    <property type="term" value="F:sterol binding"/>
    <property type="evidence" value="ECO:0007669"/>
    <property type="project" value="TreeGrafter"/>
</dbReference>
<evidence type="ECO:0000256" key="7">
    <source>
        <dbReference type="RuleBase" id="RU003844"/>
    </source>
</evidence>
<evidence type="ECO:0000313" key="11">
    <source>
        <dbReference type="Proteomes" id="UP000799118"/>
    </source>
</evidence>